<gene>
    <name evidence="2" type="primary">ycgJ_1</name>
    <name evidence="2" type="ORF">DWB77_01215</name>
</gene>
<reference evidence="2 3" key="1">
    <citation type="submission" date="2018-10" db="EMBL/GenBank/DDBJ databases">
        <title>Relationship between Morphology and Antimicrobial Activity in Streptomyces.</title>
        <authorList>
            <person name="Kang H.J."/>
            <person name="Kim S.B."/>
        </authorList>
    </citation>
    <scope>NUCLEOTIDE SEQUENCE [LARGE SCALE GENOMIC DNA]</scope>
    <source>
        <strain evidence="2 3">BH38</strain>
    </source>
</reference>
<keyword evidence="3" id="KW-1185">Reference proteome</keyword>
<dbReference type="RefSeq" id="WP_120720257.1">
    <property type="nucleotide sequence ID" value="NZ_CP032698.1"/>
</dbReference>
<dbReference type="OrthoDB" id="43862at2"/>
<dbReference type="Gene3D" id="3.40.50.150">
    <property type="entry name" value="Vaccinia Virus protein VP39"/>
    <property type="match status" value="1"/>
</dbReference>
<dbReference type="EC" id="2.1.1.-" evidence="2"/>
<dbReference type="Pfam" id="PF08241">
    <property type="entry name" value="Methyltransf_11"/>
    <property type="match status" value="1"/>
</dbReference>
<dbReference type="InterPro" id="IPR029063">
    <property type="entry name" value="SAM-dependent_MTases_sf"/>
</dbReference>
<dbReference type="Proteomes" id="UP000271554">
    <property type="component" value="Chromosome"/>
</dbReference>
<dbReference type="GO" id="GO:0032259">
    <property type="term" value="P:methylation"/>
    <property type="evidence" value="ECO:0007669"/>
    <property type="project" value="UniProtKB-KW"/>
</dbReference>
<dbReference type="GO" id="GO:0008757">
    <property type="term" value="F:S-adenosylmethionine-dependent methyltransferase activity"/>
    <property type="evidence" value="ECO:0007669"/>
    <property type="project" value="InterPro"/>
</dbReference>
<dbReference type="SUPFAM" id="SSF53335">
    <property type="entry name" value="S-adenosyl-L-methionine-dependent methyltransferases"/>
    <property type="match status" value="1"/>
</dbReference>
<protein>
    <submittedName>
        <fullName evidence="2">Putative methyltransferase YcgJ</fullName>
        <ecNumber evidence="2">2.1.1.-</ecNumber>
    </submittedName>
</protein>
<dbReference type="PANTHER" id="PTHR43591">
    <property type="entry name" value="METHYLTRANSFERASE"/>
    <property type="match status" value="1"/>
</dbReference>
<evidence type="ECO:0000313" key="3">
    <source>
        <dbReference type="Proteomes" id="UP000271554"/>
    </source>
</evidence>
<dbReference type="AlphaFoldDB" id="A0A387H5P6"/>
<sequence>MEARDAGTPGHLTRSEQTELVRREFARQAGTFEDARVNGAFTMHLQRLVDFIGAGPEAVCLDSACGTGIVARALAPRVGHVTALDTTPEMLAEGKAQADREGVSNLVFQQGDAAGLPFLDASFDIVISRFSLHHVASPELVAAELVRVCRPGGRVVVADMVARPDLPGDPDRLERLRDPSHGTLLTIEHITGLLTAAGVDAATGWSDVFDVRRPLRPWLEQALTPAKECDAIERELREELDGGPATGLRPQLADGRLWFTQTWAHLSMGVPA</sequence>
<dbReference type="EMBL" id="CP032698">
    <property type="protein sequence ID" value="AYG79105.1"/>
    <property type="molecule type" value="Genomic_DNA"/>
</dbReference>
<keyword evidence="2" id="KW-0489">Methyltransferase</keyword>
<feature type="domain" description="Methyltransferase type 11" evidence="1">
    <location>
        <begin position="61"/>
        <end position="157"/>
    </location>
</feature>
<name>A0A387H5P6_9ACTN</name>
<dbReference type="CDD" id="cd02440">
    <property type="entry name" value="AdoMet_MTases"/>
    <property type="match status" value="1"/>
</dbReference>
<keyword evidence="2" id="KW-0808">Transferase</keyword>
<accession>A0A387H5P6</accession>
<organism evidence="2 3">
    <name type="scientific">Streptomyces hundungensis</name>
    <dbReference type="NCBI Taxonomy" id="1077946"/>
    <lineage>
        <taxon>Bacteria</taxon>
        <taxon>Bacillati</taxon>
        <taxon>Actinomycetota</taxon>
        <taxon>Actinomycetes</taxon>
        <taxon>Kitasatosporales</taxon>
        <taxon>Streptomycetaceae</taxon>
        <taxon>Streptomyces</taxon>
    </lineage>
</organism>
<dbReference type="InterPro" id="IPR013216">
    <property type="entry name" value="Methyltransf_11"/>
</dbReference>
<dbReference type="KEGG" id="shun:DWB77_01215"/>
<evidence type="ECO:0000259" key="1">
    <source>
        <dbReference type="Pfam" id="PF08241"/>
    </source>
</evidence>
<proteinExistence type="predicted"/>
<evidence type="ECO:0000313" key="2">
    <source>
        <dbReference type="EMBL" id="AYG79105.1"/>
    </source>
</evidence>